<protein>
    <submittedName>
        <fullName evidence="3">Gliding motility-associated C-terminal domain-containing protein</fullName>
    </submittedName>
</protein>
<dbReference type="Pfam" id="PF18911">
    <property type="entry name" value="PKD_4"/>
    <property type="match status" value="1"/>
</dbReference>
<dbReference type="OrthoDB" id="7794186at2"/>
<dbReference type="SMART" id="SM00089">
    <property type="entry name" value="PKD"/>
    <property type="match status" value="2"/>
</dbReference>
<reference evidence="4" key="1">
    <citation type="submission" date="2017-01" db="EMBL/GenBank/DDBJ databases">
        <authorList>
            <person name="Varghese N."/>
            <person name="Submissions S."/>
        </authorList>
    </citation>
    <scope>NUCLEOTIDE SEQUENCE [LARGE SCALE GENOMIC DNA]</scope>
    <source>
        <strain evidence="4">DSM 21054</strain>
    </source>
</reference>
<dbReference type="Proteomes" id="UP000186917">
    <property type="component" value="Unassembled WGS sequence"/>
</dbReference>
<name>A0A173MNR4_9BACT</name>
<keyword evidence="1" id="KW-0732">Signal</keyword>
<proteinExistence type="predicted"/>
<dbReference type="PANTHER" id="PTHR46534:SF1">
    <property type="entry name" value="IGGFC-BINDING PROTEIN N-TERMINAL DOMAIN-CONTAINING PROTEIN"/>
    <property type="match status" value="1"/>
</dbReference>
<evidence type="ECO:0000259" key="2">
    <source>
        <dbReference type="PROSITE" id="PS50093"/>
    </source>
</evidence>
<feature type="signal peptide" evidence="1">
    <location>
        <begin position="1"/>
        <end position="22"/>
    </location>
</feature>
<organism evidence="3 4">
    <name type="scientific">Filimonas lacunae</name>
    <dbReference type="NCBI Taxonomy" id="477680"/>
    <lineage>
        <taxon>Bacteria</taxon>
        <taxon>Pseudomonadati</taxon>
        <taxon>Bacteroidota</taxon>
        <taxon>Chitinophagia</taxon>
        <taxon>Chitinophagales</taxon>
        <taxon>Chitinophagaceae</taxon>
        <taxon>Filimonas</taxon>
    </lineage>
</organism>
<dbReference type="KEGG" id="fln:FLA_5165"/>
<feature type="chain" id="PRO_5030023225" evidence="1">
    <location>
        <begin position="23"/>
        <end position="936"/>
    </location>
</feature>
<dbReference type="EMBL" id="FTOR01000001">
    <property type="protein sequence ID" value="SIS67482.1"/>
    <property type="molecule type" value="Genomic_DNA"/>
</dbReference>
<dbReference type="SUPFAM" id="SSF49299">
    <property type="entry name" value="PKD domain"/>
    <property type="match status" value="2"/>
</dbReference>
<dbReference type="PANTHER" id="PTHR46534">
    <property type="entry name" value="IGGFC_BINDING DOMAIN-CONTAINING PROTEIN"/>
    <property type="match status" value="1"/>
</dbReference>
<dbReference type="RefSeq" id="WP_076375431.1">
    <property type="nucleotide sequence ID" value="NZ_AP017422.1"/>
</dbReference>
<evidence type="ECO:0000313" key="4">
    <source>
        <dbReference type="Proteomes" id="UP000186917"/>
    </source>
</evidence>
<keyword evidence="4" id="KW-1185">Reference proteome</keyword>
<dbReference type="Pfam" id="PF13585">
    <property type="entry name" value="CHU_C"/>
    <property type="match status" value="1"/>
</dbReference>
<evidence type="ECO:0000313" key="3">
    <source>
        <dbReference type="EMBL" id="SIS67482.1"/>
    </source>
</evidence>
<dbReference type="InterPro" id="IPR013783">
    <property type="entry name" value="Ig-like_fold"/>
</dbReference>
<dbReference type="InterPro" id="IPR026341">
    <property type="entry name" value="T9SS_type_B"/>
</dbReference>
<gene>
    <name evidence="3" type="ORF">SAMN05421788_101559</name>
</gene>
<dbReference type="STRING" id="477680.SAMN05421788_101559"/>
<evidence type="ECO:0000256" key="1">
    <source>
        <dbReference type="SAM" id="SignalP"/>
    </source>
</evidence>
<dbReference type="Pfam" id="PF17517">
    <property type="entry name" value="IgGFc_binding"/>
    <property type="match status" value="1"/>
</dbReference>
<dbReference type="NCBIfam" id="TIGR04131">
    <property type="entry name" value="Bac_Flav_CTERM"/>
    <property type="match status" value="1"/>
</dbReference>
<accession>A0A173MNR4</accession>
<sequence length="936" mass="101396">MIKVAVTAIWLTWAAGVFTAAAQDLSNKGKEFWVGYGHHQQMETGGNNSQNMELYFSADEKPAHVTVTVYGTTYKEEYDVPAHSVVTSKIIPKGLPEYMFDCRLYSRPVSYGGTGSEGVFTSKGIHIESTEPVVAYASIYSSSGTATAMLLPVATWGYSYVTSGARQVYSSGSGNDCYSWVYVIAKEDKTRIRIVPAAATRNGKEQGMSYDVDLQKGEVFQLLGAATTVKEGNDLTGTVVTSVANKEGHCFPVAVFSGSSNTEIACLSAGSASGDNMIQQVFPHYAWGTRYLTAPTSVDDNAAVKNANVFRIIVKDPATIVKKNGMRLYGLNGSYYEYQSSEADYIEADAPVMVAQYIPSQGTCDYVGKGDPEMIYLSPIDQAVKNISFLSSNKGSVETDYLTLIIPDSGLASLKINGALRAYTTTYAHPRLAGYTVVVRKWRAVNGQYTVESDAAFTAITYGLGNYDSYGFNAGTNIRNVSGMPVIKNSSSVQAADAYTCVQTPVQLGVYLRYQPQKIQWLLRQLAGMVTPAQDVTDNAPVASGTMVLNGVTYYKYVLPQTYTFTTAGMLSIPVLATHPSVETCNNTEQIAYAVEVRNALKAGFTIAYVNCEQLQEVSFTADSLFTDSTVVARWNWNIAGQENIQATGRQLQQQLQSGTYQVQLTAVSDAGCRADTLQEIVLTGKPAKPVFAIQAATPCPETEVDFTITSVQQDIVQWDWTFSDGATEQVPAPVKQFTYAGKYTIQLTVTNAQACSAVSDMQELMVYPFPVMDAGTSQIVPEGAWIRMNATAADSAAMQFRWTPAAGLSDARLLTPFLQVKGDQLYTLTVTDAHGCAASDSVRITMLKAVNVPGAFSPNGDGINDVWDIPNLAYYAGATVDVYNRYGQAVYHSSGYSTAWDGTMGGKPLMAGVYYYIIQLKNGYSQLQGSVCILR</sequence>
<dbReference type="InterPro" id="IPR022409">
    <property type="entry name" value="PKD/Chitinase_dom"/>
</dbReference>
<dbReference type="CDD" id="cd00146">
    <property type="entry name" value="PKD"/>
    <property type="match status" value="1"/>
</dbReference>
<dbReference type="Gene3D" id="2.60.40.10">
    <property type="entry name" value="Immunoglobulins"/>
    <property type="match status" value="2"/>
</dbReference>
<dbReference type="PROSITE" id="PS50093">
    <property type="entry name" value="PKD"/>
    <property type="match status" value="1"/>
</dbReference>
<feature type="domain" description="PKD" evidence="2">
    <location>
        <begin position="704"/>
        <end position="753"/>
    </location>
</feature>
<dbReference type="InterPro" id="IPR000601">
    <property type="entry name" value="PKD_dom"/>
</dbReference>
<dbReference type="AlphaFoldDB" id="A0A173MNR4"/>
<dbReference type="InterPro" id="IPR035986">
    <property type="entry name" value="PKD_dom_sf"/>
</dbReference>
<dbReference type="InterPro" id="IPR035234">
    <property type="entry name" value="IgGFc-bd_N"/>
</dbReference>